<feature type="compositionally biased region" description="Polar residues" evidence="5">
    <location>
        <begin position="715"/>
        <end position="724"/>
    </location>
</feature>
<dbReference type="GO" id="GO:0005783">
    <property type="term" value="C:endoplasmic reticulum"/>
    <property type="evidence" value="ECO:0007669"/>
    <property type="project" value="UniProtKB-SubCell"/>
</dbReference>
<dbReference type="GO" id="GO:0015031">
    <property type="term" value="P:protein transport"/>
    <property type="evidence" value="ECO:0007669"/>
    <property type="project" value="UniProtKB-KW"/>
</dbReference>
<keyword evidence="4" id="KW-0653">Protein transport</keyword>
<evidence type="ECO:0000256" key="2">
    <source>
        <dbReference type="ARBA" id="ARBA00022448"/>
    </source>
</evidence>
<organism evidence="7 8">
    <name type="scientific">Neocucurbitaria cava</name>
    <dbReference type="NCBI Taxonomy" id="798079"/>
    <lineage>
        <taxon>Eukaryota</taxon>
        <taxon>Fungi</taxon>
        <taxon>Dikarya</taxon>
        <taxon>Ascomycota</taxon>
        <taxon>Pezizomycotina</taxon>
        <taxon>Dothideomycetes</taxon>
        <taxon>Pleosporomycetidae</taxon>
        <taxon>Pleosporales</taxon>
        <taxon>Pleosporineae</taxon>
        <taxon>Cucurbitariaceae</taxon>
        <taxon>Neocucurbitaria</taxon>
    </lineage>
</organism>
<feature type="compositionally biased region" description="Polar residues" evidence="5">
    <location>
        <begin position="889"/>
        <end position="901"/>
    </location>
</feature>
<gene>
    <name evidence="7" type="ORF">N0V83_010694</name>
</gene>
<sequence length="947" mass="105227">MATLRKLQTLSGPHCVLLAAQYATEANVTALRALTALRDADLPLELTLSILLTYLPEETEPSTYLEYLNELATNSRTPGEDPAASIVLSSVEELSNSRAKKRRRELELLPVVHPLYAAETELDLLSHFLIHRAHRIDSQTGLLDVLPQLLVPFLSRSEYLRTWFISTVLPLLRLGYEYYPQSTTPPLEDFARLKGKRAIDYQLSNARHASGTDIYNLTRDLKGVVAPWICGANDRKRRRITREGRRDSIAQEHPQEPDDWTCLFQWLLHTSKNDLALVASAFTQWDGPEDMDLGGYEEGRDYVDEEQQRRLEVKYAQTALACLYLVEKSDISSLQIAHSLLRRISELLNYDPPPNLDTAVDSLPSYNLKSPLLQDSTTSLLREERLLEPENVITKPGRESVRILELVVFSACALSSLQHPLSPREVAKLSLRDDYAEQFSLLQKILRALSSGSKADGNQWATIRAKLLWLWNWGTDQHDNDRQAQGILGMLDRKTLETEILKALVESHHFPLAIELYVKPAFGQQPLLASDVEQVILSSAMNHYDNASNGNRTRGGMKRAADIITAFAPHFPSSPRFQRMHALLAATHAMSFYSLILQHGVPFQPVNIRVSPNPLSLIGKLLSQNRASYTKLDDLISIGQNLVVAMPSTIMDEDQETTPLDAGVVRRKKAAAERRVIGMAIEAALEEDDFETAYSYVVNRLTPDTPSPTPSTSSQRFSFGSLDSENQEDDAEDVAWRAALRAGRYSSSLSTSRSWSYTGSAARPDLRRLEQRMELLSQALLLAPPNHLEEVLKVWQQCESEMTDLLAKETAAEQRFNDAADRKLPGAFDLDSVTVQPQRREIGRGAVEEAPMGLFDVARGAAAAFSKTAFPLRGGAQAAARAEQGDSNGGSSRVSMDFSDSGSHEERVRKRDMVAHAATGALATGSGALASGIGWMLGAKPVTEQER</sequence>
<comment type="caution">
    <text evidence="7">The sequence shown here is derived from an EMBL/GenBank/DDBJ whole genome shotgun (WGS) entry which is preliminary data.</text>
</comment>
<evidence type="ECO:0000313" key="7">
    <source>
        <dbReference type="EMBL" id="KAJ4361754.1"/>
    </source>
</evidence>
<dbReference type="EMBL" id="JAPEUY010000022">
    <property type="protein sequence ID" value="KAJ4361754.1"/>
    <property type="molecule type" value="Genomic_DNA"/>
</dbReference>
<dbReference type="Pfam" id="PF08314">
    <property type="entry name" value="Sec39"/>
    <property type="match status" value="1"/>
</dbReference>
<keyword evidence="3" id="KW-0256">Endoplasmic reticulum</keyword>
<dbReference type="PANTHER" id="PTHR40787">
    <property type="entry name" value="SECRETED PROTEIN"/>
    <property type="match status" value="1"/>
</dbReference>
<proteinExistence type="predicted"/>
<evidence type="ECO:0000313" key="8">
    <source>
        <dbReference type="Proteomes" id="UP001140560"/>
    </source>
</evidence>
<accession>A0A9W9CGY0</accession>
<dbReference type="Proteomes" id="UP001140560">
    <property type="component" value="Unassembled WGS sequence"/>
</dbReference>
<protein>
    <recommendedName>
        <fullName evidence="6">Sec39 domain-containing protein</fullName>
    </recommendedName>
</protein>
<feature type="region of interest" description="Disordered" evidence="5">
    <location>
        <begin position="877"/>
        <end position="908"/>
    </location>
</feature>
<evidence type="ECO:0000259" key="6">
    <source>
        <dbReference type="Pfam" id="PF08314"/>
    </source>
</evidence>
<dbReference type="OrthoDB" id="3434013at2759"/>
<dbReference type="PANTHER" id="PTHR40787:SF3">
    <property type="entry name" value="PROTEIN TRANSPORT PROTEIN SEC39"/>
    <property type="match status" value="1"/>
</dbReference>
<dbReference type="GO" id="GO:0006890">
    <property type="term" value="P:retrograde vesicle-mediated transport, Golgi to endoplasmic reticulum"/>
    <property type="evidence" value="ECO:0007669"/>
    <property type="project" value="InterPro"/>
</dbReference>
<evidence type="ECO:0000256" key="5">
    <source>
        <dbReference type="SAM" id="MobiDB-lite"/>
    </source>
</evidence>
<dbReference type="AlphaFoldDB" id="A0A9W9CGY0"/>
<feature type="domain" description="Sec39" evidence="6">
    <location>
        <begin position="16"/>
        <end position="814"/>
    </location>
</feature>
<comment type="subcellular location">
    <subcellularLocation>
        <location evidence="1">Endoplasmic reticulum</location>
    </subcellularLocation>
</comment>
<evidence type="ECO:0000256" key="4">
    <source>
        <dbReference type="ARBA" id="ARBA00022927"/>
    </source>
</evidence>
<evidence type="ECO:0000256" key="3">
    <source>
        <dbReference type="ARBA" id="ARBA00022824"/>
    </source>
</evidence>
<keyword evidence="8" id="KW-1185">Reference proteome</keyword>
<reference evidence="7" key="1">
    <citation type="submission" date="2022-10" db="EMBL/GenBank/DDBJ databases">
        <title>Tapping the CABI collections for fungal endophytes: first genome assemblies for Collariella, Neodidymelliopsis, Ascochyta clinopodiicola, Didymella pomorum, Didymosphaeria variabile, Neocosmospora piperis and Neocucurbitaria cava.</title>
        <authorList>
            <person name="Hill R."/>
        </authorList>
    </citation>
    <scope>NUCLEOTIDE SEQUENCE</scope>
    <source>
        <strain evidence="7">IMI 356814</strain>
    </source>
</reference>
<evidence type="ECO:0000256" key="1">
    <source>
        <dbReference type="ARBA" id="ARBA00004240"/>
    </source>
</evidence>
<dbReference type="InterPro" id="IPR013244">
    <property type="entry name" value="Sec39_domain"/>
</dbReference>
<keyword evidence="2" id="KW-0813">Transport</keyword>
<feature type="region of interest" description="Disordered" evidence="5">
    <location>
        <begin position="701"/>
        <end position="730"/>
    </location>
</feature>
<name>A0A9W9CGY0_9PLEO</name>